<keyword evidence="1" id="KW-0732">Signal</keyword>
<organism evidence="2 3">
    <name type="scientific">Pseudoalteromonas phenolica</name>
    <dbReference type="NCBI Taxonomy" id="161398"/>
    <lineage>
        <taxon>Bacteria</taxon>
        <taxon>Pseudomonadati</taxon>
        <taxon>Pseudomonadota</taxon>
        <taxon>Gammaproteobacteria</taxon>
        <taxon>Alteromonadales</taxon>
        <taxon>Pseudoalteromonadaceae</taxon>
        <taxon>Pseudoalteromonas</taxon>
    </lineage>
</organism>
<dbReference type="STRING" id="161398.PP2015_3355"/>
<proteinExistence type="predicted"/>
<feature type="signal peptide" evidence="1">
    <location>
        <begin position="1"/>
        <end position="23"/>
    </location>
</feature>
<gene>
    <name evidence="2" type="ORF">PP2015_3355</name>
</gene>
<evidence type="ECO:0000313" key="2">
    <source>
        <dbReference type="EMBL" id="ALO43830.1"/>
    </source>
</evidence>
<feature type="chain" id="PRO_5006601172" evidence="1">
    <location>
        <begin position="24"/>
        <end position="196"/>
    </location>
</feature>
<dbReference type="KEGG" id="pphe:PP2015_3355"/>
<reference evidence="2 3" key="1">
    <citation type="submission" date="2015-11" db="EMBL/GenBank/DDBJ databases">
        <authorList>
            <person name="Zhang Y."/>
            <person name="Guo Z."/>
        </authorList>
    </citation>
    <scope>NUCLEOTIDE SEQUENCE [LARGE SCALE GENOMIC DNA]</scope>
    <source>
        <strain evidence="2 3">KCTC 12086</strain>
    </source>
</reference>
<sequence>MKPLSIFKKAIFGASIVSTVTMAAEIPSHVIKAYQEGLAGSQAQNQHAINALKELNEQTPSPITLAMLGSAETTQARYTNQPWQKMKFAELGISKLNKAVKQVKKAPYPQQARVYITAGCTFSQVPKMMNRAEHGDHLLKQVIAERSEFDKLNNQLKKMTYRCAAMAADKLEDQPRAKSMLEKSETFAQLLKSEKE</sequence>
<dbReference type="AlphaFoldDB" id="A0A0S2K6B6"/>
<evidence type="ECO:0000313" key="3">
    <source>
        <dbReference type="Proteomes" id="UP000061457"/>
    </source>
</evidence>
<name>A0A0S2K6B6_9GAMM</name>
<keyword evidence="3" id="KW-1185">Reference proteome</keyword>
<dbReference type="Proteomes" id="UP000061457">
    <property type="component" value="Chromosome I"/>
</dbReference>
<dbReference type="EMBL" id="CP013187">
    <property type="protein sequence ID" value="ALO43830.1"/>
    <property type="molecule type" value="Genomic_DNA"/>
</dbReference>
<evidence type="ECO:0000256" key="1">
    <source>
        <dbReference type="SAM" id="SignalP"/>
    </source>
</evidence>
<accession>A0A0S2K6B6</accession>
<protein>
    <submittedName>
        <fullName evidence="2">Uncharacterized protein</fullName>
    </submittedName>
</protein>
<dbReference type="RefSeq" id="WP_058031466.1">
    <property type="nucleotide sequence ID" value="NZ_CP013187.1"/>
</dbReference>
<dbReference type="PATRIC" id="fig|161398.10.peg.3419"/>